<dbReference type="InterPro" id="IPR011333">
    <property type="entry name" value="SKP1/BTB/POZ_sf"/>
</dbReference>
<evidence type="ECO:0000313" key="3">
    <source>
        <dbReference type="WBParaSite" id="PDA_v2.g5997.t1"/>
    </source>
</evidence>
<dbReference type="CDD" id="cd18186">
    <property type="entry name" value="BTB_POZ_ZBTB_KLHL-like"/>
    <property type="match status" value="1"/>
</dbReference>
<evidence type="ECO:0000313" key="2">
    <source>
        <dbReference type="Proteomes" id="UP000887578"/>
    </source>
</evidence>
<name>A0A914QR98_9BILA</name>
<evidence type="ECO:0000259" key="1">
    <source>
        <dbReference type="PROSITE" id="PS50097"/>
    </source>
</evidence>
<dbReference type="PANTHER" id="PTHR24413">
    <property type="entry name" value="SPECKLE-TYPE POZ PROTEIN"/>
    <property type="match status" value="1"/>
</dbReference>
<accession>A0A914QR98</accession>
<dbReference type="Pfam" id="PF00651">
    <property type="entry name" value="BTB"/>
    <property type="match status" value="1"/>
</dbReference>
<dbReference type="AlphaFoldDB" id="A0A914QR98"/>
<reference evidence="3" key="1">
    <citation type="submission" date="2022-11" db="UniProtKB">
        <authorList>
            <consortium name="WormBaseParasite"/>
        </authorList>
    </citation>
    <scope>IDENTIFICATION</scope>
</reference>
<feature type="domain" description="BTB" evidence="1">
    <location>
        <begin position="179"/>
        <end position="251"/>
    </location>
</feature>
<organism evidence="2 3">
    <name type="scientific">Panagrolaimus davidi</name>
    <dbReference type="NCBI Taxonomy" id="227884"/>
    <lineage>
        <taxon>Eukaryota</taxon>
        <taxon>Metazoa</taxon>
        <taxon>Ecdysozoa</taxon>
        <taxon>Nematoda</taxon>
        <taxon>Chromadorea</taxon>
        <taxon>Rhabditida</taxon>
        <taxon>Tylenchina</taxon>
        <taxon>Panagrolaimomorpha</taxon>
        <taxon>Panagrolaimoidea</taxon>
        <taxon>Panagrolaimidae</taxon>
        <taxon>Panagrolaimus</taxon>
    </lineage>
</organism>
<proteinExistence type="predicted"/>
<dbReference type="PROSITE" id="PS50097">
    <property type="entry name" value="BTB"/>
    <property type="match status" value="1"/>
</dbReference>
<sequence length="353" mass="40797">MPSITGNPYKTFFLSEYLTITENDLKRIKRRPGIHLSSEEEDVKELNEYSTVTRATTLSYDKSTDNLTISLLFHISYDDVECGGNITFSVKSANHSVKDYMVERRPRDEDCAGFQQWFATSCSLTNASNPENKFLVDGEVTVEIKAMIFVVAADKIGFEHPNPNSKYSLAQLLWERDDQDFVISVGKKEERKTEVKIHRCVFASRSPVFNRMLENEMKEKAENRLEIIDFNAEIVKIAVEYFYDRDTYKTSDVDQLIDLLQFADKYDIQDLKADIEPLFMYHIYPETICQIANASIIYNSSFLQKFCLDALNLYNANEMQYDCAENLNSDFAAKLNKKYSDIEEEDVSMDSED</sequence>
<dbReference type="SUPFAM" id="SSF54695">
    <property type="entry name" value="POZ domain"/>
    <property type="match status" value="1"/>
</dbReference>
<dbReference type="WBParaSite" id="PDA_v2.g5997.t1">
    <property type="protein sequence ID" value="PDA_v2.g5997.t1"/>
    <property type="gene ID" value="PDA_v2.g5997"/>
</dbReference>
<dbReference type="Gene3D" id="3.30.710.10">
    <property type="entry name" value="Potassium Channel Kv1.1, Chain A"/>
    <property type="match status" value="1"/>
</dbReference>
<protein>
    <submittedName>
        <fullName evidence="3">BTB domain-containing protein</fullName>
    </submittedName>
</protein>
<dbReference type="SMART" id="SM00225">
    <property type="entry name" value="BTB"/>
    <property type="match status" value="1"/>
</dbReference>
<dbReference type="InterPro" id="IPR000210">
    <property type="entry name" value="BTB/POZ_dom"/>
</dbReference>
<dbReference type="Proteomes" id="UP000887578">
    <property type="component" value="Unplaced"/>
</dbReference>
<keyword evidence="2" id="KW-1185">Reference proteome</keyword>